<evidence type="ECO:0000256" key="12">
    <source>
        <dbReference type="RuleBase" id="RU363112"/>
    </source>
</evidence>
<name>A0A9P5ST19_9FUNG</name>
<evidence type="ECO:0000256" key="9">
    <source>
        <dbReference type="ARBA" id="ARBA00022824"/>
    </source>
</evidence>
<feature type="transmembrane region" description="Helical" evidence="12">
    <location>
        <begin position="20"/>
        <end position="37"/>
    </location>
</feature>
<comment type="caution">
    <text evidence="13">The sequence shown here is derived from an EMBL/GenBank/DDBJ whole genome shotgun (WGS) entry which is preliminary data.</text>
</comment>
<gene>
    <name evidence="13" type="ORF">BG006_001564</name>
</gene>
<evidence type="ECO:0000313" key="13">
    <source>
        <dbReference type="EMBL" id="KAF9334757.1"/>
    </source>
</evidence>
<keyword evidence="11 12" id="KW-0472">Membrane</keyword>
<dbReference type="GO" id="GO:0000009">
    <property type="term" value="F:alpha-1,6-mannosyltransferase activity"/>
    <property type="evidence" value="ECO:0007669"/>
    <property type="project" value="InterPro"/>
</dbReference>
<evidence type="ECO:0000313" key="14">
    <source>
        <dbReference type="Proteomes" id="UP000696485"/>
    </source>
</evidence>
<evidence type="ECO:0000256" key="10">
    <source>
        <dbReference type="ARBA" id="ARBA00022989"/>
    </source>
</evidence>
<dbReference type="GO" id="GO:0004376">
    <property type="term" value="F:GPI mannosyltransferase activity"/>
    <property type="evidence" value="ECO:0007669"/>
    <property type="project" value="InterPro"/>
</dbReference>
<keyword evidence="5 12" id="KW-0337">GPI-anchor biosynthesis</keyword>
<organism evidence="13 14">
    <name type="scientific">Podila minutissima</name>
    <dbReference type="NCBI Taxonomy" id="64525"/>
    <lineage>
        <taxon>Eukaryota</taxon>
        <taxon>Fungi</taxon>
        <taxon>Fungi incertae sedis</taxon>
        <taxon>Mucoromycota</taxon>
        <taxon>Mortierellomycotina</taxon>
        <taxon>Mortierellomycetes</taxon>
        <taxon>Mortierellales</taxon>
        <taxon>Mortierellaceae</taxon>
        <taxon>Podila</taxon>
    </lineage>
</organism>
<accession>A0A9P5ST19</accession>
<feature type="transmembrane region" description="Helical" evidence="12">
    <location>
        <begin position="62"/>
        <end position="82"/>
    </location>
</feature>
<protein>
    <recommendedName>
        <fullName evidence="4 12">GPI mannosyltransferase 2</fullName>
        <ecNumber evidence="12">2.4.1.-</ecNumber>
    </recommendedName>
</protein>
<keyword evidence="10 12" id="KW-1133">Transmembrane helix</keyword>
<keyword evidence="6 12" id="KW-0328">Glycosyltransferase</keyword>
<comment type="subcellular location">
    <subcellularLocation>
        <location evidence="1 12">Endoplasmic reticulum membrane</location>
        <topology evidence="1 12">Multi-pass membrane protein</topology>
    </subcellularLocation>
</comment>
<evidence type="ECO:0000256" key="1">
    <source>
        <dbReference type="ARBA" id="ARBA00004477"/>
    </source>
</evidence>
<keyword evidence="14" id="KW-1185">Reference proteome</keyword>
<dbReference type="InterPro" id="IPR007315">
    <property type="entry name" value="PIG-V/Gpi18"/>
</dbReference>
<dbReference type="PANTHER" id="PTHR12468">
    <property type="entry name" value="GPI MANNOSYLTRANSFERASE 2"/>
    <property type="match status" value="1"/>
</dbReference>
<proteinExistence type="inferred from homology"/>
<dbReference type="GO" id="GO:0031501">
    <property type="term" value="C:mannosyltransferase complex"/>
    <property type="evidence" value="ECO:0007669"/>
    <property type="project" value="TreeGrafter"/>
</dbReference>
<evidence type="ECO:0000256" key="5">
    <source>
        <dbReference type="ARBA" id="ARBA00022502"/>
    </source>
</evidence>
<reference evidence="13" key="1">
    <citation type="journal article" date="2020" name="Fungal Divers.">
        <title>Resolving the Mortierellaceae phylogeny through synthesis of multi-gene phylogenetics and phylogenomics.</title>
        <authorList>
            <person name="Vandepol N."/>
            <person name="Liber J."/>
            <person name="Desiro A."/>
            <person name="Na H."/>
            <person name="Kennedy M."/>
            <person name="Barry K."/>
            <person name="Grigoriev I.V."/>
            <person name="Miller A.N."/>
            <person name="O'Donnell K."/>
            <person name="Stajich J.E."/>
            <person name="Bonito G."/>
        </authorList>
    </citation>
    <scope>NUCLEOTIDE SEQUENCE</scope>
    <source>
        <strain evidence="13">NVP1</strain>
    </source>
</reference>
<evidence type="ECO:0000256" key="7">
    <source>
        <dbReference type="ARBA" id="ARBA00022679"/>
    </source>
</evidence>
<keyword evidence="9 12" id="KW-0256">Endoplasmic reticulum</keyword>
<feature type="transmembrane region" description="Helical" evidence="12">
    <location>
        <begin position="123"/>
        <end position="142"/>
    </location>
</feature>
<sequence>MGRNTGFLRYYEIKQIPNFLMAAPMITLSTVGIYSYLMHDTRRALTLGRDSTYAGRSQTPPYMSQAMFPHIVLWAVLLLSNVTTMHIQIITRAFSCLPPVYWFAAHQFGDKAHGLRVGFARSVTTFFVMYGLIGVILFANFFPPA</sequence>
<dbReference type="PANTHER" id="PTHR12468:SF2">
    <property type="entry name" value="GPI MANNOSYLTRANSFERASE 2"/>
    <property type="match status" value="1"/>
</dbReference>
<dbReference type="Proteomes" id="UP000696485">
    <property type="component" value="Unassembled WGS sequence"/>
</dbReference>
<dbReference type="EMBL" id="JAAAUY010000131">
    <property type="protein sequence ID" value="KAF9334757.1"/>
    <property type="molecule type" value="Genomic_DNA"/>
</dbReference>
<dbReference type="EC" id="2.4.1.-" evidence="12"/>
<comment type="similarity">
    <text evidence="3 12">Belongs to the PIGV family.</text>
</comment>
<dbReference type="GO" id="GO:0005789">
    <property type="term" value="C:endoplasmic reticulum membrane"/>
    <property type="evidence" value="ECO:0007669"/>
    <property type="project" value="UniProtKB-SubCell"/>
</dbReference>
<keyword evidence="7 12" id="KW-0808">Transferase</keyword>
<evidence type="ECO:0000256" key="8">
    <source>
        <dbReference type="ARBA" id="ARBA00022692"/>
    </source>
</evidence>
<comment type="pathway">
    <text evidence="2 12">Glycolipid biosynthesis; glycosylphosphatidylinositol-anchor biosynthesis.</text>
</comment>
<dbReference type="Pfam" id="PF04188">
    <property type="entry name" value="Mannosyl_trans2"/>
    <property type="match status" value="1"/>
</dbReference>
<evidence type="ECO:0000256" key="3">
    <source>
        <dbReference type="ARBA" id="ARBA00008698"/>
    </source>
</evidence>
<evidence type="ECO:0000256" key="4">
    <source>
        <dbReference type="ARBA" id="ARBA00013795"/>
    </source>
</evidence>
<keyword evidence="8 12" id="KW-0812">Transmembrane</keyword>
<dbReference type="GO" id="GO:0006506">
    <property type="term" value="P:GPI anchor biosynthetic process"/>
    <property type="evidence" value="ECO:0007669"/>
    <property type="project" value="UniProtKB-KW"/>
</dbReference>
<evidence type="ECO:0000256" key="2">
    <source>
        <dbReference type="ARBA" id="ARBA00004687"/>
    </source>
</evidence>
<dbReference type="AlphaFoldDB" id="A0A9P5ST19"/>
<evidence type="ECO:0000256" key="11">
    <source>
        <dbReference type="ARBA" id="ARBA00023136"/>
    </source>
</evidence>
<comment type="caution">
    <text evidence="12">Lacks conserved residue(s) required for the propagation of feature annotation.</text>
</comment>
<comment type="function">
    <text evidence="12">Mannosyltransferase involved in glycosylphosphatidylinositol-anchor biosynthesis.</text>
</comment>
<evidence type="ECO:0000256" key="6">
    <source>
        <dbReference type="ARBA" id="ARBA00022676"/>
    </source>
</evidence>